<dbReference type="PANTHER" id="PTHR33545">
    <property type="entry name" value="UPF0750 MEMBRANE PROTEIN YITT-RELATED"/>
    <property type="match status" value="1"/>
</dbReference>
<dbReference type="AlphaFoldDB" id="W1YA26"/>
<protein>
    <recommendedName>
        <fullName evidence="6">DUF2179 domain-containing protein</fullName>
    </recommendedName>
</protein>
<accession>W1YA26</accession>
<dbReference type="Gene3D" id="3.30.70.120">
    <property type="match status" value="1"/>
</dbReference>
<dbReference type="Pfam" id="PF02588">
    <property type="entry name" value="YitT_membrane"/>
    <property type="match status" value="1"/>
</dbReference>
<evidence type="ECO:0000256" key="4">
    <source>
        <dbReference type="ARBA" id="ARBA00022989"/>
    </source>
</evidence>
<organism evidence="7">
    <name type="scientific">human gut metagenome</name>
    <dbReference type="NCBI Taxonomy" id="408170"/>
    <lineage>
        <taxon>unclassified sequences</taxon>
        <taxon>metagenomes</taxon>
        <taxon>organismal metagenomes</taxon>
    </lineage>
</organism>
<feature type="non-terminal residue" evidence="7">
    <location>
        <position position="1"/>
    </location>
</feature>
<dbReference type="PANTHER" id="PTHR33545:SF5">
    <property type="entry name" value="UPF0750 MEMBRANE PROTEIN YITT"/>
    <property type="match status" value="1"/>
</dbReference>
<keyword evidence="2" id="KW-1003">Cell membrane</keyword>
<dbReference type="InterPro" id="IPR051461">
    <property type="entry name" value="UPF0750_membrane"/>
</dbReference>
<dbReference type="InterPro" id="IPR019264">
    <property type="entry name" value="DUF2179"/>
</dbReference>
<gene>
    <name evidence="7" type="ORF">Q604_UNBC06794G0001</name>
</gene>
<evidence type="ECO:0000256" key="2">
    <source>
        <dbReference type="ARBA" id="ARBA00022475"/>
    </source>
</evidence>
<evidence type="ECO:0000256" key="1">
    <source>
        <dbReference type="ARBA" id="ARBA00004651"/>
    </source>
</evidence>
<reference evidence="7" key="1">
    <citation type="submission" date="2013-12" db="EMBL/GenBank/DDBJ databases">
        <title>A Varibaculum cambriense genome reconstructed from a premature infant gut community with otherwise low bacterial novelty that shifts toward anaerobic metabolism during the third week of life.</title>
        <authorList>
            <person name="Brown C.T."/>
            <person name="Sharon I."/>
            <person name="Thomas B.C."/>
            <person name="Castelle C.J."/>
            <person name="Morowitz M.J."/>
            <person name="Banfield J.F."/>
        </authorList>
    </citation>
    <scope>NUCLEOTIDE SEQUENCE</scope>
</reference>
<keyword evidence="5" id="KW-0472">Membrane</keyword>
<feature type="domain" description="DUF2179" evidence="6">
    <location>
        <begin position="55"/>
        <end position="107"/>
    </location>
</feature>
<evidence type="ECO:0000259" key="6">
    <source>
        <dbReference type="Pfam" id="PF10035"/>
    </source>
</evidence>
<dbReference type="InterPro" id="IPR003740">
    <property type="entry name" value="YitT"/>
</dbReference>
<evidence type="ECO:0000256" key="3">
    <source>
        <dbReference type="ARBA" id="ARBA00022692"/>
    </source>
</evidence>
<comment type="subcellular location">
    <subcellularLocation>
        <location evidence="1">Cell membrane</location>
        <topology evidence="1">Multi-pass membrane protein</topology>
    </subcellularLocation>
</comment>
<evidence type="ECO:0000313" key="7">
    <source>
        <dbReference type="EMBL" id="ETJ39347.1"/>
    </source>
</evidence>
<comment type="caution">
    <text evidence="7">The sequence shown here is derived from an EMBL/GenBank/DDBJ whole genome shotgun (WGS) entry which is preliminary data.</text>
</comment>
<feature type="non-terminal residue" evidence="7">
    <location>
        <position position="107"/>
    </location>
</feature>
<proteinExistence type="predicted"/>
<dbReference type="Pfam" id="PF10035">
    <property type="entry name" value="DUF2179"/>
    <property type="match status" value="1"/>
</dbReference>
<evidence type="ECO:0000256" key="5">
    <source>
        <dbReference type="ARBA" id="ARBA00023136"/>
    </source>
</evidence>
<sequence length="107" mass="12165">FLFGINLALYTLISMFLNAQTMAVVKDAFFEEKAVMVFTEKSQEVADDIMKDLVRGVTFLNAEGGYTREKKKIVYCVALSKEIPKIKEIALKYDKRAFISVNDVNEV</sequence>
<dbReference type="InterPro" id="IPR015867">
    <property type="entry name" value="N-reg_PII/ATP_PRibTrfase_C"/>
</dbReference>
<dbReference type="CDD" id="cd16380">
    <property type="entry name" value="YitT_C"/>
    <property type="match status" value="1"/>
</dbReference>
<keyword evidence="3" id="KW-0812">Transmembrane</keyword>
<keyword evidence="4" id="KW-1133">Transmembrane helix</keyword>
<dbReference type="EMBL" id="AZMM01006794">
    <property type="protein sequence ID" value="ETJ39347.1"/>
    <property type="molecule type" value="Genomic_DNA"/>
</dbReference>
<name>W1YA26_9ZZZZ</name>
<dbReference type="GO" id="GO:0005886">
    <property type="term" value="C:plasma membrane"/>
    <property type="evidence" value="ECO:0007669"/>
    <property type="project" value="UniProtKB-SubCell"/>
</dbReference>